<reference evidence="2 3" key="1">
    <citation type="submission" date="2016-10" db="EMBL/GenBank/DDBJ databases">
        <authorList>
            <person name="de Groot N.N."/>
        </authorList>
    </citation>
    <scope>NUCLEOTIDE SEQUENCE [LARGE SCALE GENOMIC DNA]</scope>
    <source>
        <strain evidence="2 3">CGMCC 1.3801</strain>
    </source>
</reference>
<name>A0A1G4VP76_9FLAO</name>
<feature type="transmembrane region" description="Helical" evidence="1">
    <location>
        <begin position="12"/>
        <end position="38"/>
    </location>
</feature>
<protein>
    <submittedName>
        <fullName evidence="2">Uncharacterized protein</fullName>
    </submittedName>
</protein>
<keyword evidence="1" id="KW-0812">Transmembrane</keyword>
<proteinExistence type="predicted"/>
<gene>
    <name evidence="2" type="ORF">SAMN02927925_01443</name>
</gene>
<accession>A0A1G4VP76</accession>
<sequence length="62" mass="7448">MLIILLFEKMMVLIIVFLFDLFKFVLSYRTCFFLFHLVKEPDLSLLFETFPCMATVLKIEHV</sequence>
<evidence type="ECO:0000313" key="2">
    <source>
        <dbReference type="EMBL" id="SCX09766.1"/>
    </source>
</evidence>
<evidence type="ECO:0000313" key="3">
    <source>
        <dbReference type="Proteomes" id="UP000182124"/>
    </source>
</evidence>
<keyword evidence="1" id="KW-0472">Membrane</keyword>
<evidence type="ECO:0000256" key="1">
    <source>
        <dbReference type="SAM" id="Phobius"/>
    </source>
</evidence>
<dbReference type="AlphaFoldDB" id="A0A1G4VP76"/>
<organism evidence="2 3">
    <name type="scientific">Flavobacterium saliperosum</name>
    <dbReference type="NCBI Taxonomy" id="329186"/>
    <lineage>
        <taxon>Bacteria</taxon>
        <taxon>Pseudomonadati</taxon>
        <taxon>Bacteroidota</taxon>
        <taxon>Flavobacteriia</taxon>
        <taxon>Flavobacteriales</taxon>
        <taxon>Flavobacteriaceae</taxon>
        <taxon>Flavobacterium</taxon>
    </lineage>
</organism>
<dbReference type="EMBL" id="FMTY01000003">
    <property type="protein sequence ID" value="SCX09766.1"/>
    <property type="molecule type" value="Genomic_DNA"/>
</dbReference>
<dbReference type="Proteomes" id="UP000182124">
    <property type="component" value="Unassembled WGS sequence"/>
</dbReference>
<keyword evidence="1" id="KW-1133">Transmembrane helix</keyword>